<evidence type="ECO:0000256" key="1">
    <source>
        <dbReference type="ARBA" id="ARBA00023015"/>
    </source>
</evidence>
<dbReference type="PANTHER" id="PTHR30055:SF148">
    <property type="entry name" value="TETR-FAMILY TRANSCRIPTIONAL REGULATOR"/>
    <property type="match status" value="1"/>
</dbReference>
<dbReference type="AlphaFoldDB" id="K0UQK2"/>
<dbReference type="Gene3D" id="1.10.357.10">
    <property type="entry name" value="Tetracycline Repressor, domain 2"/>
    <property type="match status" value="1"/>
</dbReference>
<evidence type="ECO:0000256" key="4">
    <source>
        <dbReference type="PROSITE-ProRule" id="PRU00335"/>
    </source>
</evidence>
<gene>
    <name evidence="7" type="ORF">MFORT_22625</name>
</gene>
<dbReference type="GO" id="GO:0003700">
    <property type="term" value="F:DNA-binding transcription factor activity"/>
    <property type="evidence" value="ECO:0007669"/>
    <property type="project" value="TreeGrafter"/>
</dbReference>
<dbReference type="Pfam" id="PF16859">
    <property type="entry name" value="TetR_C_11"/>
    <property type="match status" value="1"/>
</dbReference>
<dbReference type="PANTHER" id="PTHR30055">
    <property type="entry name" value="HTH-TYPE TRANSCRIPTIONAL REGULATOR RUTR"/>
    <property type="match status" value="1"/>
</dbReference>
<proteinExistence type="predicted"/>
<evidence type="ECO:0000256" key="5">
    <source>
        <dbReference type="SAM" id="MobiDB-lite"/>
    </source>
</evidence>
<dbReference type="SUPFAM" id="SSF46689">
    <property type="entry name" value="Homeodomain-like"/>
    <property type="match status" value="1"/>
</dbReference>
<protein>
    <submittedName>
        <fullName evidence="7">TetR family transcriptional regulator</fullName>
    </submittedName>
</protein>
<accession>K0UQK2</accession>
<reference evidence="7 8" key="1">
    <citation type="journal article" date="2012" name="J. Bacteriol.">
        <title>Complete Genome Sequence of Mycobacterium fortuitum subsp. fortuitum Type Strain DSM46621.</title>
        <authorList>
            <person name="Ho Y.S."/>
            <person name="Adroub S.A."/>
            <person name="Aleisa F."/>
            <person name="Mahmood H."/>
            <person name="Othoum G."/>
            <person name="Rashid F."/>
            <person name="Zaher M."/>
            <person name="Ali S."/>
            <person name="Bitter W."/>
            <person name="Pain A."/>
            <person name="Abdallah A.M."/>
        </authorList>
    </citation>
    <scope>NUCLEOTIDE SEQUENCE [LARGE SCALE GENOMIC DNA]</scope>
    <source>
        <strain evidence="8">DSM46621</strain>
    </source>
</reference>
<sequence length="224" mass="24043">MSRPVETAAGGAGEFVRPTGARSDRIHQAILVATAELLDEGGFPAATMDAIAARSGASKATLYKHWPSRTAVAAEAFGTMMAEALPLPDTGSTATDLTEQVVRVSAFYASARGEVFAQLLAACVEDTTGAAYFREYFLSGRRAAITELWRRGVDRGGGRRRHGDRRCDRHSVRSADLPPDDGPLSADRGARQATGGDRPARIAPRRPLLAHRPHHHLRLGHRTG</sequence>
<feature type="domain" description="HTH tetR-type" evidence="6">
    <location>
        <begin position="24"/>
        <end position="84"/>
    </location>
</feature>
<dbReference type="PRINTS" id="PR00455">
    <property type="entry name" value="HTHTETR"/>
</dbReference>
<keyword evidence="3" id="KW-0804">Transcription</keyword>
<dbReference type="InterPro" id="IPR011075">
    <property type="entry name" value="TetR_C"/>
</dbReference>
<dbReference type="Proteomes" id="UP000006043">
    <property type="component" value="Unassembled WGS sequence"/>
</dbReference>
<name>K0UQK2_MYCFO</name>
<dbReference type="Pfam" id="PF00440">
    <property type="entry name" value="TetR_N"/>
    <property type="match status" value="1"/>
</dbReference>
<dbReference type="InterPro" id="IPR050109">
    <property type="entry name" value="HTH-type_TetR-like_transc_reg"/>
</dbReference>
<dbReference type="SUPFAM" id="SSF48498">
    <property type="entry name" value="Tetracyclin repressor-like, C-terminal domain"/>
    <property type="match status" value="1"/>
</dbReference>
<dbReference type="HOGENOM" id="CLU_1233894_0_0_11"/>
<feature type="compositionally biased region" description="Basic residues" evidence="5">
    <location>
        <begin position="208"/>
        <end position="224"/>
    </location>
</feature>
<dbReference type="EMBL" id="ALQB01000114">
    <property type="protein sequence ID" value="EJZ09377.1"/>
    <property type="molecule type" value="Genomic_DNA"/>
</dbReference>
<keyword evidence="1" id="KW-0805">Transcription regulation</keyword>
<dbReference type="InterPro" id="IPR009057">
    <property type="entry name" value="Homeodomain-like_sf"/>
</dbReference>
<evidence type="ECO:0000256" key="3">
    <source>
        <dbReference type="ARBA" id="ARBA00023163"/>
    </source>
</evidence>
<evidence type="ECO:0000259" key="6">
    <source>
        <dbReference type="PROSITE" id="PS50977"/>
    </source>
</evidence>
<feature type="DNA-binding region" description="H-T-H motif" evidence="4">
    <location>
        <begin position="47"/>
        <end position="66"/>
    </location>
</feature>
<evidence type="ECO:0000313" key="8">
    <source>
        <dbReference type="Proteomes" id="UP000006043"/>
    </source>
</evidence>
<evidence type="ECO:0000313" key="7">
    <source>
        <dbReference type="EMBL" id="EJZ09377.1"/>
    </source>
</evidence>
<dbReference type="InterPro" id="IPR036271">
    <property type="entry name" value="Tet_transcr_reg_TetR-rel_C_sf"/>
</dbReference>
<comment type="caution">
    <text evidence="7">The sequence shown here is derived from an EMBL/GenBank/DDBJ whole genome shotgun (WGS) entry which is preliminary data.</text>
</comment>
<evidence type="ECO:0000256" key="2">
    <source>
        <dbReference type="ARBA" id="ARBA00023125"/>
    </source>
</evidence>
<dbReference type="PROSITE" id="PS50977">
    <property type="entry name" value="HTH_TETR_2"/>
    <property type="match status" value="1"/>
</dbReference>
<dbReference type="GO" id="GO:0000976">
    <property type="term" value="F:transcription cis-regulatory region binding"/>
    <property type="evidence" value="ECO:0007669"/>
    <property type="project" value="TreeGrafter"/>
</dbReference>
<dbReference type="InterPro" id="IPR001647">
    <property type="entry name" value="HTH_TetR"/>
</dbReference>
<keyword evidence="2 4" id="KW-0238">DNA-binding</keyword>
<feature type="region of interest" description="Disordered" evidence="5">
    <location>
        <begin position="154"/>
        <end position="224"/>
    </location>
</feature>
<organism evidence="7 8">
    <name type="scientific">Mycolicibacterium fortuitum subsp. fortuitum DSM 46621 = ATCC 6841 = JCM 6387</name>
    <dbReference type="NCBI Taxonomy" id="1214102"/>
    <lineage>
        <taxon>Bacteria</taxon>
        <taxon>Bacillati</taxon>
        <taxon>Actinomycetota</taxon>
        <taxon>Actinomycetes</taxon>
        <taxon>Mycobacteriales</taxon>
        <taxon>Mycobacteriaceae</taxon>
        <taxon>Mycolicibacterium</taxon>
    </lineage>
</organism>
<dbReference type="Gene3D" id="1.10.10.60">
    <property type="entry name" value="Homeodomain-like"/>
    <property type="match status" value="1"/>
</dbReference>